<dbReference type="PANTHER" id="PTHR37042:SF4">
    <property type="entry name" value="OUTER MEMBRANE PROTEIN RV1973"/>
    <property type="match status" value="1"/>
</dbReference>
<evidence type="ECO:0000256" key="1">
    <source>
        <dbReference type="ARBA" id="ARBA00004370"/>
    </source>
</evidence>
<comment type="subcellular location">
    <subcellularLocation>
        <location evidence="1">Membrane</location>
    </subcellularLocation>
</comment>
<keyword evidence="4" id="KW-1133">Transmembrane helix</keyword>
<sequence length="375" mass="38872">MPTPPPRRRPAVQPTRRPKVAGLRKPTGTPEPTAPTIDDNPTDQAGVDKTAAGKSGAGKTTGSGSTAKTGQADTAEKPAKVPPRPGLAAAAPEIPAPPRLTPRPTPRPSPRPKQAATAGVLGADATATVPDTAVGAKQDAGKQEDGAGSRPAGKRRAQGSAVPEYMSTVERGSGGRRRAAEAEPTAAETAARARSRGFNLAIALGVLALVLAGAAFWFKGEADSLTAGADARNRAVIDPAATSEITGKLRGAVESALSYNHTDLEATAKAVRESLAGKAVCEYDKLFGQLKDLAPQQKLVLTTKVREMGVQRLEGDQADLLVFVDQTTTRTDQDQTSASGAQFGIRAERQDGVWKITEFDMLNQPLPAGNDPATC</sequence>
<feature type="compositionally biased region" description="Basic residues" evidence="3">
    <location>
        <begin position="1"/>
        <end position="10"/>
    </location>
</feature>
<feature type="compositionally biased region" description="Pro residues" evidence="3">
    <location>
        <begin position="94"/>
        <end position="111"/>
    </location>
</feature>
<feature type="region of interest" description="Disordered" evidence="3">
    <location>
        <begin position="134"/>
        <end position="188"/>
    </location>
</feature>
<evidence type="ECO:0000313" key="5">
    <source>
        <dbReference type="EMBL" id="SDD46495.1"/>
    </source>
</evidence>
<keyword evidence="6" id="KW-1185">Reference proteome</keyword>
<dbReference type="RefSeq" id="WP_139190901.1">
    <property type="nucleotide sequence ID" value="NZ_FMZZ01000011.1"/>
</dbReference>
<dbReference type="GO" id="GO:0016020">
    <property type="term" value="C:membrane"/>
    <property type="evidence" value="ECO:0007669"/>
    <property type="project" value="UniProtKB-SubCell"/>
</dbReference>
<evidence type="ECO:0000313" key="6">
    <source>
        <dbReference type="Proteomes" id="UP000199501"/>
    </source>
</evidence>
<evidence type="ECO:0000256" key="3">
    <source>
        <dbReference type="SAM" id="MobiDB-lite"/>
    </source>
</evidence>
<dbReference type="PANTHER" id="PTHR37042">
    <property type="entry name" value="OUTER MEMBRANE PROTEIN RV1973"/>
    <property type="match status" value="1"/>
</dbReference>
<accession>A0A1G6V0U3</accession>
<dbReference type="AlphaFoldDB" id="A0A1G6V0U3"/>
<name>A0A1G6V0U3_9PSEU</name>
<feature type="region of interest" description="Disordered" evidence="3">
    <location>
        <begin position="1"/>
        <end position="118"/>
    </location>
</feature>
<evidence type="ECO:0000256" key="2">
    <source>
        <dbReference type="ARBA" id="ARBA00023136"/>
    </source>
</evidence>
<feature type="transmembrane region" description="Helical" evidence="4">
    <location>
        <begin position="198"/>
        <end position="218"/>
    </location>
</feature>
<reference evidence="6" key="1">
    <citation type="submission" date="2016-10" db="EMBL/GenBank/DDBJ databases">
        <authorList>
            <person name="Varghese N."/>
            <person name="Submissions S."/>
        </authorList>
    </citation>
    <scope>NUCLEOTIDE SEQUENCE [LARGE SCALE GENOMIC DNA]</scope>
    <source>
        <strain evidence="6">IBRC-M 10403</strain>
    </source>
</reference>
<dbReference type="EMBL" id="FMZZ01000011">
    <property type="protein sequence ID" value="SDD46495.1"/>
    <property type="molecule type" value="Genomic_DNA"/>
</dbReference>
<keyword evidence="2 4" id="KW-0472">Membrane</keyword>
<dbReference type="Proteomes" id="UP000199501">
    <property type="component" value="Unassembled WGS sequence"/>
</dbReference>
<gene>
    <name evidence="5" type="ORF">SAMN05216174_111159</name>
</gene>
<dbReference type="STRING" id="1271860.SAMN05216174_111159"/>
<dbReference type="OrthoDB" id="5192320at2"/>
<keyword evidence="4" id="KW-0812">Transmembrane</keyword>
<organism evidence="5 6">
    <name type="scientific">Actinokineospora iranica</name>
    <dbReference type="NCBI Taxonomy" id="1271860"/>
    <lineage>
        <taxon>Bacteria</taxon>
        <taxon>Bacillati</taxon>
        <taxon>Actinomycetota</taxon>
        <taxon>Actinomycetes</taxon>
        <taxon>Pseudonocardiales</taxon>
        <taxon>Pseudonocardiaceae</taxon>
        <taxon>Actinokineospora</taxon>
    </lineage>
</organism>
<proteinExistence type="predicted"/>
<evidence type="ECO:0000256" key="4">
    <source>
        <dbReference type="SAM" id="Phobius"/>
    </source>
</evidence>
<protein>
    <submittedName>
        <fullName evidence="5">Mce-associated membrane protein</fullName>
    </submittedName>
</protein>